<evidence type="ECO:0000256" key="4">
    <source>
        <dbReference type="ARBA" id="ARBA00022679"/>
    </source>
</evidence>
<accession>A0A9D1JDH6</accession>
<dbReference type="InterPro" id="IPR050482">
    <property type="entry name" value="Sensor_HK_TwoCompSys"/>
</dbReference>
<keyword evidence="4" id="KW-0808">Transferase</keyword>
<keyword evidence="5" id="KW-0547">Nucleotide-binding</keyword>
<comment type="catalytic activity">
    <reaction evidence="1">
        <text>ATP + protein L-histidine = ADP + protein N-phospho-L-histidine.</text>
        <dbReference type="EC" id="2.7.13.3"/>
    </reaction>
</comment>
<keyword evidence="9" id="KW-0472">Membrane</keyword>
<dbReference type="InterPro" id="IPR005467">
    <property type="entry name" value="His_kinase_dom"/>
</dbReference>
<dbReference type="SUPFAM" id="SSF55874">
    <property type="entry name" value="ATPase domain of HSP90 chaperone/DNA topoisomerase II/histidine kinase"/>
    <property type="match status" value="1"/>
</dbReference>
<dbReference type="EMBL" id="DVHN01000125">
    <property type="protein sequence ID" value="HIR89218.1"/>
    <property type="molecule type" value="Genomic_DNA"/>
</dbReference>
<name>A0A9D1JDH6_9FIRM</name>
<dbReference type="InterPro" id="IPR036890">
    <property type="entry name" value="HATPase_C_sf"/>
</dbReference>
<dbReference type="AlphaFoldDB" id="A0A9D1JDH6"/>
<dbReference type="Gene3D" id="3.30.565.10">
    <property type="entry name" value="Histidine kinase-like ATPase, C-terminal domain"/>
    <property type="match status" value="1"/>
</dbReference>
<sequence length="434" mass="49440">MNKENVIIKLQIAMYLLNFAAVCLVTGTMIFSIFETVDSMNASSFLESVYVRPWKPEMISVTALACYLLLVLCSSINYLWKTKKREIHFFIIVVEIIFCISATVAMNMNYDGLVLLIVADMIREQKGNMQKIVLGVAIIGLYTIVDYNLLGNYFGMIPWDTFLSNFNTSFQAILKGVKSIFTSMNLVLFILYMAMLLQREHNEREQIQILNSQLKFANLKLKAYAIAAEKNAETKERNRLAREIHDTLGHALTGIVAGIDACITMIDISPEATKKQLEKIGNVARQGITDVRRSVSKLRPDALEKMDLEKAISKMMEELKNTANIDIVFKNQVHPLKFLEDEEEVIYRVVQEATTNSVRHGHADKISIEISKKEEWLTIIVKDNGLGCKEVEEGFGLKHMKERLELLNGRLEYDGQDGFFIKASIPIRWGEEFN</sequence>
<evidence type="ECO:0000256" key="1">
    <source>
        <dbReference type="ARBA" id="ARBA00000085"/>
    </source>
</evidence>
<dbReference type="Pfam" id="PF07730">
    <property type="entry name" value="HisKA_3"/>
    <property type="match status" value="1"/>
</dbReference>
<organism evidence="11 12">
    <name type="scientific">Candidatus Fimimorpha faecalis</name>
    <dbReference type="NCBI Taxonomy" id="2840824"/>
    <lineage>
        <taxon>Bacteria</taxon>
        <taxon>Bacillati</taxon>
        <taxon>Bacillota</taxon>
        <taxon>Clostridia</taxon>
        <taxon>Eubacteriales</taxon>
        <taxon>Candidatus Fimimorpha</taxon>
    </lineage>
</organism>
<feature type="transmembrane region" description="Helical" evidence="9">
    <location>
        <begin position="12"/>
        <end position="34"/>
    </location>
</feature>
<comment type="caution">
    <text evidence="11">The sequence shown here is derived from an EMBL/GenBank/DDBJ whole genome shotgun (WGS) entry which is preliminary data.</text>
</comment>
<dbReference type="GO" id="GO:0005524">
    <property type="term" value="F:ATP binding"/>
    <property type="evidence" value="ECO:0007669"/>
    <property type="project" value="UniProtKB-KW"/>
</dbReference>
<keyword evidence="9" id="KW-1133">Transmembrane helix</keyword>
<keyword evidence="7" id="KW-0067">ATP-binding</keyword>
<feature type="transmembrane region" description="Helical" evidence="9">
    <location>
        <begin position="87"/>
        <end position="106"/>
    </location>
</feature>
<dbReference type="PANTHER" id="PTHR24421:SF10">
    <property type="entry name" value="NITRATE_NITRITE SENSOR PROTEIN NARQ"/>
    <property type="match status" value="1"/>
</dbReference>
<evidence type="ECO:0000256" key="2">
    <source>
        <dbReference type="ARBA" id="ARBA00012438"/>
    </source>
</evidence>
<protein>
    <recommendedName>
        <fullName evidence="2">histidine kinase</fullName>
        <ecNumber evidence="2">2.7.13.3</ecNumber>
    </recommendedName>
</protein>
<dbReference type="InterPro" id="IPR011712">
    <property type="entry name" value="Sig_transdc_His_kin_sub3_dim/P"/>
</dbReference>
<dbReference type="GO" id="GO:0046983">
    <property type="term" value="F:protein dimerization activity"/>
    <property type="evidence" value="ECO:0007669"/>
    <property type="project" value="InterPro"/>
</dbReference>
<evidence type="ECO:0000256" key="3">
    <source>
        <dbReference type="ARBA" id="ARBA00022553"/>
    </source>
</evidence>
<dbReference type="PANTHER" id="PTHR24421">
    <property type="entry name" value="NITRATE/NITRITE SENSOR PROTEIN NARX-RELATED"/>
    <property type="match status" value="1"/>
</dbReference>
<evidence type="ECO:0000256" key="9">
    <source>
        <dbReference type="SAM" id="Phobius"/>
    </source>
</evidence>
<dbReference type="GO" id="GO:0016020">
    <property type="term" value="C:membrane"/>
    <property type="evidence" value="ECO:0007669"/>
    <property type="project" value="InterPro"/>
</dbReference>
<keyword evidence="8" id="KW-0902">Two-component regulatory system</keyword>
<dbReference type="GO" id="GO:0000155">
    <property type="term" value="F:phosphorelay sensor kinase activity"/>
    <property type="evidence" value="ECO:0007669"/>
    <property type="project" value="InterPro"/>
</dbReference>
<dbReference type="PROSITE" id="PS50109">
    <property type="entry name" value="HIS_KIN"/>
    <property type="match status" value="1"/>
</dbReference>
<gene>
    <name evidence="11" type="ORF">IAC96_09730</name>
</gene>
<proteinExistence type="predicted"/>
<evidence type="ECO:0000256" key="5">
    <source>
        <dbReference type="ARBA" id="ARBA00022741"/>
    </source>
</evidence>
<evidence type="ECO:0000259" key="10">
    <source>
        <dbReference type="PROSITE" id="PS50109"/>
    </source>
</evidence>
<dbReference type="CDD" id="cd16917">
    <property type="entry name" value="HATPase_UhpB-NarQ-NarX-like"/>
    <property type="match status" value="1"/>
</dbReference>
<evidence type="ECO:0000313" key="11">
    <source>
        <dbReference type="EMBL" id="HIR89218.1"/>
    </source>
</evidence>
<dbReference type="Proteomes" id="UP000824201">
    <property type="component" value="Unassembled WGS sequence"/>
</dbReference>
<feature type="transmembrane region" description="Helical" evidence="9">
    <location>
        <begin position="176"/>
        <end position="197"/>
    </location>
</feature>
<feature type="transmembrane region" description="Helical" evidence="9">
    <location>
        <begin position="132"/>
        <end position="155"/>
    </location>
</feature>
<dbReference type="SMART" id="SM00387">
    <property type="entry name" value="HATPase_c"/>
    <property type="match status" value="1"/>
</dbReference>
<dbReference type="Pfam" id="PF02518">
    <property type="entry name" value="HATPase_c"/>
    <property type="match status" value="1"/>
</dbReference>
<reference evidence="11" key="2">
    <citation type="journal article" date="2021" name="PeerJ">
        <title>Extensive microbial diversity within the chicken gut microbiome revealed by metagenomics and culture.</title>
        <authorList>
            <person name="Gilroy R."/>
            <person name="Ravi A."/>
            <person name="Getino M."/>
            <person name="Pursley I."/>
            <person name="Horton D.L."/>
            <person name="Alikhan N.F."/>
            <person name="Baker D."/>
            <person name="Gharbi K."/>
            <person name="Hall N."/>
            <person name="Watson M."/>
            <person name="Adriaenssens E.M."/>
            <person name="Foster-Nyarko E."/>
            <person name="Jarju S."/>
            <person name="Secka A."/>
            <person name="Antonio M."/>
            <person name="Oren A."/>
            <person name="Chaudhuri R.R."/>
            <person name="La Ragione R."/>
            <person name="Hildebrand F."/>
            <person name="Pallen M.J."/>
        </authorList>
    </citation>
    <scope>NUCLEOTIDE SEQUENCE</scope>
    <source>
        <strain evidence="11">ChiW13-3771</strain>
    </source>
</reference>
<reference evidence="11" key="1">
    <citation type="submission" date="2020-10" db="EMBL/GenBank/DDBJ databases">
        <authorList>
            <person name="Gilroy R."/>
        </authorList>
    </citation>
    <scope>NUCLEOTIDE SEQUENCE</scope>
    <source>
        <strain evidence="11">ChiW13-3771</strain>
    </source>
</reference>
<evidence type="ECO:0000256" key="6">
    <source>
        <dbReference type="ARBA" id="ARBA00022777"/>
    </source>
</evidence>
<evidence type="ECO:0000256" key="7">
    <source>
        <dbReference type="ARBA" id="ARBA00022840"/>
    </source>
</evidence>
<keyword evidence="9" id="KW-0812">Transmembrane</keyword>
<evidence type="ECO:0000256" key="8">
    <source>
        <dbReference type="ARBA" id="ARBA00023012"/>
    </source>
</evidence>
<keyword evidence="3" id="KW-0597">Phosphoprotein</keyword>
<dbReference type="InterPro" id="IPR003594">
    <property type="entry name" value="HATPase_dom"/>
</dbReference>
<evidence type="ECO:0000313" key="12">
    <source>
        <dbReference type="Proteomes" id="UP000824201"/>
    </source>
</evidence>
<feature type="domain" description="Histidine kinase" evidence="10">
    <location>
        <begin position="247"/>
        <end position="429"/>
    </location>
</feature>
<feature type="transmembrane region" description="Helical" evidence="9">
    <location>
        <begin position="58"/>
        <end position="80"/>
    </location>
</feature>
<keyword evidence="6 11" id="KW-0418">Kinase</keyword>
<dbReference type="Gene3D" id="1.20.5.1930">
    <property type="match status" value="1"/>
</dbReference>
<dbReference type="EC" id="2.7.13.3" evidence="2"/>